<evidence type="ECO:0000313" key="5">
    <source>
        <dbReference type="Proteomes" id="UP000320876"/>
    </source>
</evidence>
<dbReference type="Gene3D" id="1.10.357.10">
    <property type="entry name" value="Tetracycline Repressor, domain 2"/>
    <property type="match status" value="1"/>
</dbReference>
<evidence type="ECO:0000256" key="2">
    <source>
        <dbReference type="PROSITE-ProRule" id="PRU00335"/>
    </source>
</evidence>
<protein>
    <submittedName>
        <fullName evidence="4">TetR family transcriptional regulator</fullName>
    </submittedName>
</protein>
<dbReference type="Proteomes" id="UP000320876">
    <property type="component" value="Unassembled WGS sequence"/>
</dbReference>
<evidence type="ECO:0000313" key="4">
    <source>
        <dbReference type="EMBL" id="TQJ04347.1"/>
    </source>
</evidence>
<dbReference type="InterPro" id="IPR036271">
    <property type="entry name" value="Tet_transcr_reg_TetR-rel_C_sf"/>
</dbReference>
<dbReference type="OrthoDB" id="4542604at2"/>
<dbReference type="PANTHER" id="PTHR30055:SF226">
    <property type="entry name" value="HTH-TYPE TRANSCRIPTIONAL REGULATOR PKSA"/>
    <property type="match status" value="1"/>
</dbReference>
<proteinExistence type="predicted"/>
<dbReference type="EMBL" id="VFML01000001">
    <property type="protein sequence ID" value="TQJ04347.1"/>
    <property type="molecule type" value="Genomic_DNA"/>
</dbReference>
<dbReference type="PANTHER" id="PTHR30055">
    <property type="entry name" value="HTH-TYPE TRANSCRIPTIONAL REGULATOR RUTR"/>
    <property type="match status" value="1"/>
</dbReference>
<comment type="caution">
    <text evidence="4">The sequence shown here is derived from an EMBL/GenBank/DDBJ whole genome shotgun (WGS) entry which is preliminary data.</text>
</comment>
<name>A0A542DMN4_AMYCI</name>
<sequence>MTGSTGRRDGRATRWEGQRERRRAEFAEAAITVIERHGPDVLTEQIAAQAGVARPRLYRHFDGKADLQHAVCQRIVQRLMAELAPVWRAGGAPHEIITSAIDTIVRWLGTHRQLYRYLARHSRRDPAGRSDAITDFTGAFAVNLGRLLAGALRATGLEDRGTEPFAFGLVAFVEAAIGRWLAEPEGGTAEQFTADLARSVWRLLDGILGERGLRLDPDRPLPDSAGIDLLDTSAR</sequence>
<accession>A0A542DMN4</accession>
<evidence type="ECO:0000256" key="1">
    <source>
        <dbReference type="ARBA" id="ARBA00023125"/>
    </source>
</evidence>
<dbReference type="GO" id="GO:0003700">
    <property type="term" value="F:DNA-binding transcription factor activity"/>
    <property type="evidence" value="ECO:0007669"/>
    <property type="project" value="TreeGrafter"/>
</dbReference>
<dbReference type="PROSITE" id="PS50977">
    <property type="entry name" value="HTH_TETR_2"/>
    <property type="match status" value="1"/>
</dbReference>
<organism evidence="4 5">
    <name type="scientific">Amycolatopsis cihanbeyliensis</name>
    <dbReference type="NCBI Taxonomy" id="1128664"/>
    <lineage>
        <taxon>Bacteria</taxon>
        <taxon>Bacillati</taxon>
        <taxon>Actinomycetota</taxon>
        <taxon>Actinomycetes</taxon>
        <taxon>Pseudonocardiales</taxon>
        <taxon>Pseudonocardiaceae</taxon>
        <taxon>Amycolatopsis</taxon>
    </lineage>
</organism>
<feature type="DNA-binding region" description="H-T-H motif" evidence="2">
    <location>
        <begin position="42"/>
        <end position="61"/>
    </location>
</feature>
<gene>
    <name evidence="4" type="ORF">FB471_4135</name>
</gene>
<keyword evidence="5" id="KW-1185">Reference proteome</keyword>
<dbReference type="GO" id="GO:0000976">
    <property type="term" value="F:transcription cis-regulatory region binding"/>
    <property type="evidence" value="ECO:0007669"/>
    <property type="project" value="TreeGrafter"/>
</dbReference>
<dbReference type="InterPro" id="IPR050109">
    <property type="entry name" value="HTH-type_TetR-like_transc_reg"/>
</dbReference>
<dbReference type="Pfam" id="PF00440">
    <property type="entry name" value="TetR_N"/>
    <property type="match status" value="1"/>
</dbReference>
<dbReference type="SUPFAM" id="SSF48498">
    <property type="entry name" value="Tetracyclin repressor-like, C-terminal domain"/>
    <property type="match status" value="1"/>
</dbReference>
<dbReference type="InterPro" id="IPR009057">
    <property type="entry name" value="Homeodomain-like_sf"/>
</dbReference>
<evidence type="ECO:0000259" key="3">
    <source>
        <dbReference type="PROSITE" id="PS50977"/>
    </source>
</evidence>
<keyword evidence="1 2" id="KW-0238">DNA-binding</keyword>
<dbReference type="InterPro" id="IPR001647">
    <property type="entry name" value="HTH_TetR"/>
</dbReference>
<feature type="domain" description="HTH tetR-type" evidence="3">
    <location>
        <begin position="20"/>
        <end position="79"/>
    </location>
</feature>
<reference evidence="4 5" key="1">
    <citation type="submission" date="2019-06" db="EMBL/GenBank/DDBJ databases">
        <title>Sequencing the genomes of 1000 actinobacteria strains.</title>
        <authorList>
            <person name="Klenk H.-P."/>
        </authorList>
    </citation>
    <scope>NUCLEOTIDE SEQUENCE [LARGE SCALE GENOMIC DNA]</scope>
    <source>
        <strain evidence="4 5">DSM 45679</strain>
    </source>
</reference>
<dbReference type="SUPFAM" id="SSF46689">
    <property type="entry name" value="Homeodomain-like"/>
    <property type="match status" value="1"/>
</dbReference>
<dbReference type="AlphaFoldDB" id="A0A542DMN4"/>
<dbReference type="RefSeq" id="WP_142002221.1">
    <property type="nucleotide sequence ID" value="NZ_VFML01000001.1"/>
</dbReference>